<evidence type="ECO:0000313" key="2">
    <source>
        <dbReference type="EMBL" id="MPC48870.1"/>
    </source>
</evidence>
<dbReference type="EMBL" id="VSRR010008526">
    <property type="protein sequence ID" value="MPC48870.1"/>
    <property type="molecule type" value="Genomic_DNA"/>
</dbReference>
<reference evidence="2 3" key="1">
    <citation type="submission" date="2019-05" db="EMBL/GenBank/DDBJ databases">
        <title>Another draft genome of Portunus trituberculatus and its Hox gene families provides insights of decapod evolution.</title>
        <authorList>
            <person name="Jeong J.-H."/>
            <person name="Song I."/>
            <person name="Kim S."/>
            <person name="Choi T."/>
            <person name="Kim D."/>
            <person name="Ryu S."/>
            <person name="Kim W."/>
        </authorList>
    </citation>
    <scope>NUCLEOTIDE SEQUENCE [LARGE SCALE GENOMIC DNA]</scope>
    <source>
        <tissue evidence="2">Muscle</tissue>
    </source>
</reference>
<evidence type="ECO:0000313" key="3">
    <source>
        <dbReference type="Proteomes" id="UP000324222"/>
    </source>
</evidence>
<organism evidence="2 3">
    <name type="scientific">Portunus trituberculatus</name>
    <name type="common">Swimming crab</name>
    <name type="synonym">Neptunus trituberculatus</name>
    <dbReference type="NCBI Taxonomy" id="210409"/>
    <lineage>
        <taxon>Eukaryota</taxon>
        <taxon>Metazoa</taxon>
        <taxon>Ecdysozoa</taxon>
        <taxon>Arthropoda</taxon>
        <taxon>Crustacea</taxon>
        <taxon>Multicrustacea</taxon>
        <taxon>Malacostraca</taxon>
        <taxon>Eumalacostraca</taxon>
        <taxon>Eucarida</taxon>
        <taxon>Decapoda</taxon>
        <taxon>Pleocyemata</taxon>
        <taxon>Brachyura</taxon>
        <taxon>Eubrachyura</taxon>
        <taxon>Portunoidea</taxon>
        <taxon>Portunidae</taxon>
        <taxon>Portuninae</taxon>
        <taxon>Portunus</taxon>
    </lineage>
</organism>
<feature type="region of interest" description="Disordered" evidence="1">
    <location>
        <begin position="1"/>
        <end position="29"/>
    </location>
</feature>
<protein>
    <submittedName>
        <fullName evidence="2">Uncharacterized protein</fullName>
    </submittedName>
</protein>
<evidence type="ECO:0000256" key="1">
    <source>
        <dbReference type="SAM" id="MobiDB-lite"/>
    </source>
</evidence>
<dbReference type="Proteomes" id="UP000324222">
    <property type="component" value="Unassembled WGS sequence"/>
</dbReference>
<comment type="caution">
    <text evidence="2">The sequence shown here is derived from an EMBL/GenBank/DDBJ whole genome shotgun (WGS) entry which is preliminary data.</text>
</comment>
<proteinExistence type="predicted"/>
<gene>
    <name evidence="2" type="ORF">E2C01_042656</name>
</gene>
<keyword evidence="3" id="KW-1185">Reference proteome</keyword>
<accession>A0A5B7FMC7</accession>
<dbReference type="AlphaFoldDB" id="A0A5B7FMC7"/>
<name>A0A5B7FMC7_PORTR</name>
<feature type="compositionally biased region" description="Basic residues" evidence="1">
    <location>
        <begin position="7"/>
        <end position="17"/>
    </location>
</feature>
<sequence length="67" mass="7752">MSGNKKTNCKSIRKVRSGGRNPTPLHAREKGDRVLYNWTTVFWKLLIDKIHHERRSSVPEESSSFSP</sequence>